<sequence>MAADPEKLYMLEIRFGRGDDKDKIDLSEPLTLTLSPKVWNLLETRADVINDAVRSIKIPEFSGQKGLAKYRVWEGKVEHFSVPKFAVSFQDMSNGVRINVKDVRFRASVKARVEIGKKIFGKWIRLARMTGDINANSERANLDVKLQWNDFKFVPTISMDSKISVRFTRHLKIVNLLRGKVQKLVSSKVNSEVPKKIAEAVEKHVNPHLQQLKQQMASKGYKDFDIDWTVQNNSLRVAIKPKRGNNTPSKIIPIDNMVCLNANIISVLNSLPFRSKRAAVSWLKLFNLRNVPQRQRRRKSILGGFLH</sequence>
<gene>
    <name evidence="1" type="ORF">OESDEN_20123</name>
</gene>
<keyword evidence="2" id="KW-1185">Reference proteome</keyword>
<dbReference type="EMBL" id="KN601481">
    <property type="protein sequence ID" value="KHJ80206.1"/>
    <property type="molecule type" value="Genomic_DNA"/>
</dbReference>
<dbReference type="AlphaFoldDB" id="A0A0B1S8K1"/>
<dbReference type="OrthoDB" id="5832776at2759"/>
<proteinExistence type="predicted"/>
<evidence type="ECO:0000313" key="2">
    <source>
        <dbReference type="Proteomes" id="UP000053660"/>
    </source>
</evidence>
<evidence type="ECO:0000313" key="1">
    <source>
        <dbReference type="EMBL" id="KHJ80206.1"/>
    </source>
</evidence>
<accession>A0A0B1S8K1</accession>
<dbReference type="Proteomes" id="UP000053660">
    <property type="component" value="Unassembled WGS sequence"/>
</dbReference>
<dbReference type="InterPro" id="IPR017943">
    <property type="entry name" value="Bactericidal_perm-incr_a/b_dom"/>
</dbReference>
<organism evidence="1 2">
    <name type="scientific">Oesophagostomum dentatum</name>
    <name type="common">Nodular worm</name>
    <dbReference type="NCBI Taxonomy" id="61180"/>
    <lineage>
        <taxon>Eukaryota</taxon>
        <taxon>Metazoa</taxon>
        <taxon>Ecdysozoa</taxon>
        <taxon>Nematoda</taxon>
        <taxon>Chromadorea</taxon>
        <taxon>Rhabditida</taxon>
        <taxon>Rhabditina</taxon>
        <taxon>Rhabditomorpha</taxon>
        <taxon>Strongyloidea</taxon>
        <taxon>Strongylidae</taxon>
        <taxon>Oesophagostomum</taxon>
    </lineage>
</organism>
<dbReference type="SUPFAM" id="SSF55394">
    <property type="entry name" value="Bactericidal permeability-increasing protein, BPI"/>
    <property type="match status" value="1"/>
</dbReference>
<dbReference type="InterPro" id="IPR032942">
    <property type="entry name" value="BPI/LBP/Plunc"/>
</dbReference>
<name>A0A0B1S8K1_OESDE</name>
<dbReference type="Gene3D" id="3.15.10.10">
    <property type="entry name" value="Bactericidal permeability-increasing protein, domain 1"/>
    <property type="match status" value="1"/>
</dbReference>
<dbReference type="PANTHER" id="PTHR10504">
    <property type="entry name" value="BACTERICIDAL PERMEABILITY-INCREASING BPI PROTEIN-RELATED"/>
    <property type="match status" value="1"/>
</dbReference>
<reference evidence="1 2" key="1">
    <citation type="submission" date="2014-03" db="EMBL/GenBank/DDBJ databases">
        <title>Draft genome of the hookworm Oesophagostomum dentatum.</title>
        <authorList>
            <person name="Mitreva M."/>
        </authorList>
    </citation>
    <scope>NUCLEOTIDE SEQUENCE [LARGE SCALE GENOMIC DNA]</scope>
    <source>
        <strain evidence="1 2">OD-Hann</strain>
    </source>
</reference>
<dbReference type="PANTHER" id="PTHR10504:SF131">
    <property type="entry name" value="BPI2 DOMAIN-CONTAINING PROTEIN"/>
    <property type="match status" value="1"/>
</dbReference>
<dbReference type="GO" id="GO:0008289">
    <property type="term" value="F:lipid binding"/>
    <property type="evidence" value="ECO:0007669"/>
    <property type="project" value="InterPro"/>
</dbReference>
<protein>
    <recommendedName>
        <fullName evidence="3">Lipid-binding serum glycoprotein N-terminal domain-containing protein</fullName>
    </recommendedName>
</protein>
<evidence type="ECO:0008006" key="3">
    <source>
        <dbReference type="Google" id="ProtNLM"/>
    </source>
</evidence>